<dbReference type="PANTHER" id="PTHR48267:SF1">
    <property type="entry name" value="BILIRUBIN OXIDASE"/>
    <property type="match status" value="1"/>
</dbReference>
<protein>
    <submittedName>
        <fullName evidence="6">Bilirubin oxidase</fullName>
    </submittedName>
</protein>
<dbReference type="OrthoDB" id="345021at2"/>
<sequence length="528" mass="58842">MQLSRREALAFGALTGGALLLPLERSVQAAAQSRLAESALPAPFTAPFAVPPTAKPVRIAGNTDFYSMTMREQSTQIIPGFRTRIWGYNGSFPGPTIDVQQGREVYARHINQLPATHAHLGYTPTTSVHLHGSASLPQFDGYANDITRPGAWKDYRYPNIQDGRTLWYHDHGVHHTAPNVYMGLAGMYRVFDPLGRSLPLPQGIYDVPLIISDALFDTEGQLLFDDGDQSGLFGDVILVNGRPWPLMKVQPRKYRFRLLNASVSRSYRLRLDSGEPLVVIATDGGFTDHPKSVDSLILSGGERYEVIIDFAKYRRGERIVLENVNPRNNVRYTHTDKIMAFEVARSVKRANTNNSIPDVLNPDCAVMALEPTPEMTRRTISLDRQGGEWTINELTWQDVVDTQFTQVLANPGLNDVEVWEIQNDSGGWHHPLHIHLVDVKVLSREIDIDGVLVPAEHYEEGPKDVIHIGENERVRVITKFGPQVGRYMVHCHNLVHEDHDMMGQIEVGTGGANPMTTAPSQPLPAPPL</sequence>
<dbReference type="InterPro" id="IPR001117">
    <property type="entry name" value="Cu-oxidase_2nd"/>
</dbReference>
<dbReference type="SUPFAM" id="SSF49503">
    <property type="entry name" value="Cupredoxins"/>
    <property type="match status" value="3"/>
</dbReference>
<dbReference type="RefSeq" id="WP_035916996.1">
    <property type="nucleotide sequence ID" value="NZ_AVPJ01000010.1"/>
</dbReference>
<dbReference type="Proteomes" id="UP000030002">
    <property type="component" value="Unassembled WGS sequence"/>
</dbReference>
<name>A0A0A0J3B0_9MICO</name>
<evidence type="ECO:0000256" key="2">
    <source>
        <dbReference type="SAM" id="MobiDB-lite"/>
    </source>
</evidence>
<dbReference type="GO" id="GO:0005507">
    <property type="term" value="F:copper ion binding"/>
    <property type="evidence" value="ECO:0007669"/>
    <property type="project" value="InterPro"/>
</dbReference>
<dbReference type="eggNOG" id="COG2132">
    <property type="taxonomic scope" value="Bacteria"/>
</dbReference>
<evidence type="ECO:0000313" key="7">
    <source>
        <dbReference type="Proteomes" id="UP000030002"/>
    </source>
</evidence>
<dbReference type="PROSITE" id="PS51318">
    <property type="entry name" value="TAT"/>
    <property type="match status" value="1"/>
</dbReference>
<feature type="region of interest" description="Disordered" evidence="2">
    <location>
        <begin position="506"/>
        <end position="528"/>
    </location>
</feature>
<proteinExistence type="inferred from homology"/>
<evidence type="ECO:0000256" key="1">
    <source>
        <dbReference type="ARBA" id="ARBA00010609"/>
    </source>
</evidence>
<dbReference type="EMBL" id="AVPJ01000010">
    <property type="protein sequence ID" value="KGN31653.1"/>
    <property type="molecule type" value="Genomic_DNA"/>
</dbReference>
<accession>A0A0A0J3B0</accession>
<dbReference type="PANTHER" id="PTHR48267">
    <property type="entry name" value="CUPREDOXIN SUPERFAMILY PROTEIN"/>
    <property type="match status" value="1"/>
</dbReference>
<dbReference type="InterPro" id="IPR045087">
    <property type="entry name" value="Cu-oxidase_fam"/>
</dbReference>
<comment type="similarity">
    <text evidence="1">Belongs to the multicopper oxidase family.</text>
</comment>
<dbReference type="Gene3D" id="2.60.40.420">
    <property type="entry name" value="Cupredoxins - blue copper proteins"/>
    <property type="match status" value="3"/>
</dbReference>
<feature type="domain" description="Plastocyanin-like" evidence="5">
    <location>
        <begin position="76"/>
        <end position="192"/>
    </location>
</feature>
<gene>
    <name evidence="6" type="ORF">N802_03035</name>
</gene>
<evidence type="ECO:0000259" key="5">
    <source>
        <dbReference type="Pfam" id="PF07732"/>
    </source>
</evidence>
<organism evidence="6 7">
    <name type="scientific">Knoellia sinensis KCTC 19936</name>
    <dbReference type="NCBI Taxonomy" id="1385520"/>
    <lineage>
        <taxon>Bacteria</taxon>
        <taxon>Bacillati</taxon>
        <taxon>Actinomycetota</taxon>
        <taxon>Actinomycetes</taxon>
        <taxon>Micrococcales</taxon>
        <taxon>Intrasporangiaceae</taxon>
        <taxon>Knoellia</taxon>
    </lineage>
</organism>
<dbReference type="InterPro" id="IPR011707">
    <property type="entry name" value="Cu-oxidase-like_N"/>
</dbReference>
<dbReference type="Pfam" id="PF00394">
    <property type="entry name" value="Cu-oxidase"/>
    <property type="match status" value="1"/>
</dbReference>
<keyword evidence="7" id="KW-1185">Reference proteome</keyword>
<evidence type="ECO:0000259" key="4">
    <source>
        <dbReference type="Pfam" id="PF07731"/>
    </source>
</evidence>
<evidence type="ECO:0000313" key="6">
    <source>
        <dbReference type="EMBL" id="KGN31653.1"/>
    </source>
</evidence>
<dbReference type="InterPro" id="IPR008972">
    <property type="entry name" value="Cupredoxin"/>
</dbReference>
<feature type="domain" description="Plastocyanin-like" evidence="3">
    <location>
        <begin position="233"/>
        <end position="312"/>
    </location>
</feature>
<dbReference type="GO" id="GO:0016491">
    <property type="term" value="F:oxidoreductase activity"/>
    <property type="evidence" value="ECO:0007669"/>
    <property type="project" value="InterPro"/>
</dbReference>
<feature type="domain" description="Plastocyanin-like" evidence="4">
    <location>
        <begin position="401"/>
        <end position="508"/>
    </location>
</feature>
<comment type="caution">
    <text evidence="6">The sequence shown here is derived from an EMBL/GenBank/DDBJ whole genome shotgun (WGS) entry which is preliminary data.</text>
</comment>
<dbReference type="STRING" id="1385520.N802_03035"/>
<dbReference type="InterPro" id="IPR006311">
    <property type="entry name" value="TAT_signal"/>
</dbReference>
<evidence type="ECO:0000259" key="3">
    <source>
        <dbReference type="Pfam" id="PF00394"/>
    </source>
</evidence>
<reference evidence="6 7" key="1">
    <citation type="submission" date="2013-08" db="EMBL/GenBank/DDBJ databases">
        <title>The genome sequence of Knoellia sinensis.</title>
        <authorList>
            <person name="Zhu W."/>
            <person name="Wang G."/>
        </authorList>
    </citation>
    <scope>NUCLEOTIDE SEQUENCE [LARGE SCALE GENOMIC DNA]</scope>
    <source>
        <strain evidence="6 7">KCTC 19936</strain>
    </source>
</reference>
<dbReference type="Pfam" id="PF07732">
    <property type="entry name" value="Cu-oxidase_3"/>
    <property type="match status" value="1"/>
</dbReference>
<dbReference type="Pfam" id="PF07731">
    <property type="entry name" value="Cu-oxidase_2"/>
    <property type="match status" value="1"/>
</dbReference>
<dbReference type="AlphaFoldDB" id="A0A0A0J3B0"/>
<dbReference type="InterPro" id="IPR011706">
    <property type="entry name" value="Cu-oxidase_C"/>
</dbReference>